<proteinExistence type="predicted"/>
<dbReference type="EMBL" id="ML210245">
    <property type="protein sequence ID" value="TFK22269.1"/>
    <property type="molecule type" value="Genomic_DNA"/>
</dbReference>
<protein>
    <recommendedName>
        <fullName evidence="3">BTB domain-containing protein</fullName>
    </recommendedName>
</protein>
<evidence type="ECO:0008006" key="3">
    <source>
        <dbReference type="Google" id="ProtNLM"/>
    </source>
</evidence>
<evidence type="ECO:0000313" key="1">
    <source>
        <dbReference type="EMBL" id="TFK22269.1"/>
    </source>
</evidence>
<keyword evidence="2" id="KW-1185">Reference proteome</keyword>
<evidence type="ECO:0000313" key="2">
    <source>
        <dbReference type="Proteomes" id="UP000307440"/>
    </source>
</evidence>
<dbReference type="Proteomes" id="UP000307440">
    <property type="component" value="Unassembled WGS sequence"/>
</dbReference>
<dbReference type="OrthoDB" id="2593747at2759"/>
<name>A0A5C3KP22_COPMA</name>
<dbReference type="AlphaFoldDB" id="A0A5C3KP22"/>
<reference evidence="1 2" key="1">
    <citation type="journal article" date="2019" name="Nat. Ecol. Evol.">
        <title>Megaphylogeny resolves global patterns of mushroom evolution.</title>
        <authorList>
            <person name="Varga T."/>
            <person name="Krizsan K."/>
            <person name="Foldi C."/>
            <person name="Dima B."/>
            <person name="Sanchez-Garcia M."/>
            <person name="Sanchez-Ramirez S."/>
            <person name="Szollosi G.J."/>
            <person name="Szarkandi J.G."/>
            <person name="Papp V."/>
            <person name="Albert L."/>
            <person name="Andreopoulos W."/>
            <person name="Angelini C."/>
            <person name="Antonin V."/>
            <person name="Barry K.W."/>
            <person name="Bougher N.L."/>
            <person name="Buchanan P."/>
            <person name="Buyck B."/>
            <person name="Bense V."/>
            <person name="Catcheside P."/>
            <person name="Chovatia M."/>
            <person name="Cooper J."/>
            <person name="Damon W."/>
            <person name="Desjardin D."/>
            <person name="Finy P."/>
            <person name="Geml J."/>
            <person name="Haridas S."/>
            <person name="Hughes K."/>
            <person name="Justo A."/>
            <person name="Karasinski D."/>
            <person name="Kautmanova I."/>
            <person name="Kiss B."/>
            <person name="Kocsube S."/>
            <person name="Kotiranta H."/>
            <person name="LaButti K.M."/>
            <person name="Lechner B.E."/>
            <person name="Liimatainen K."/>
            <person name="Lipzen A."/>
            <person name="Lukacs Z."/>
            <person name="Mihaltcheva S."/>
            <person name="Morgado L.N."/>
            <person name="Niskanen T."/>
            <person name="Noordeloos M.E."/>
            <person name="Ohm R.A."/>
            <person name="Ortiz-Santana B."/>
            <person name="Ovrebo C."/>
            <person name="Racz N."/>
            <person name="Riley R."/>
            <person name="Savchenko A."/>
            <person name="Shiryaev A."/>
            <person name="Soop K."/>
            <person name="Spirin V."/>
            <person name="Szebenyi C."/>
            <person name="Tomsovsky M."/>
            <person name="Tulloss R.E."/>
            <person name="Uehling J."/>
            <person name="Grigoriev I.V."/>
            <person name="Vagvolgyi C."/>
            <person name="Papp T."/>
            <person name="Martin F.M."/>
            <person name="Miettinen O."/>
            <person name="Hibbett D.S."/>
            <person name="Nagy L.G."/>
        </authorList>
    </citation>
    <scope>NUCLEOTIDE SEQUENCE [LARGE SCALE GENOMIC DNA]</scope>
    <source>
        <strain evidence="1 2">CBS 121175</strain>
    </source>
</reference>
<accession>A0A5C3KP22</accession>
<organism evidence="1 2">
    <name type="scientific">Coprinopsis marcescibilis</name>
    <name type="common">Agaric fungus</name>
    <name type="synonym">Psathyrella marcescibilis</name>
    <dbReference type="NCBI Taxonomy" id="230819"/>
    <lineage>
        <taxon>Eukaryota</taxon>
        <taxon>Fungi</taxon>
        <taxon>Dikarya</taxon>
        <taxon>Basidiomycota</taxon>
        <taxon>Agaricomycotina</taxon>
        <taxon>Agaricomycetes</taxon>
        <taxon>Agaricomycetidae</taxon>
        <taxon>Agaricales</taxon>
        <taxon>Agaricineae</taxon>
        <taxon>Psathyrellaceae</taxon>
        <taxon>Coprinopsis</taxon>
    </lineage>
</organism>
<sequence>MADSSTPGSESPRLNDLFCWENIWLKVENEFFCVPRRGFTAFPHSKFVAEFLAPASVNEGEAVVHDGRSKENAIHLFGYAKQDFEALLKVMYPIQTYSIGNDNLIDLNQDQWIGVLKLSTLWRMTLIRQYAIAKLSVVTQAAPAAEKVQLAQAYKVLQWMEQGIAKLASSSASVEELEPLGWKVTALVLAVRDSARQSVSPQPGSFRLDSIKCGFCTSNTPLIPFSDSDQFFCPCGIALSPESQVSIQQSTSDVGRAEASTRTALSSIWCHQLTIETDGWGPPHNTTQHVVLAGPSSKKSSLKDIFTCSCCGEVTRRKDTVRVLEGHKSGVKSTAELIQKYFGEEFQLE</sequence>
<gene>
    <name evidence="1" type="ORF">FA15DRAFT_758152</name>
</gene>